<reference evidence="3 4" key="1">
    <citation type="journal article" date="2009" name="Stand. Genomic Sci.">
        <title>Complete genome sequence of Catenulispora acidiphila type strain (ID 139908).</title>
        <authorList>
            <person name="Copeland A."/>
            <person name="Lapidus A."/>
            <person name="Glavina Del Rio T."/>
            <person name="Nolan M."/>
            <person name="Lucas S."/>
            <person name="Chen F."/>
            <person name="Tice H."/>
            <person name="Cheng J.F."/>
            <person name="Bruce D."/>
            <person name="Goodwin L."/>
            <person name="Pitluck S."/>
            <person name="Mikhailova N."/>
            <person name="Pati A."/>
            <person name="Ivanova N."/>
            <person name="Mavromatis K."/>
            <person name="Chen A."/>
            <person name="Palaniappan K."/>
            <person name="Chain P."/>
            <person name="Land M."/>
            <person name="Hauser L."/>
            <person name="Chang Y.J."/>
            <person name="Jeffries C.D."/>
            <person name="Chertkov O."/>
            <person name="Brettin T."/>
            <person name="Detter J.C."/>
            <person name="Han C."/>
            <person name="Ali Z."/>
            <person name="Tindall B.J."/>
            <person name="Goker M."/>
            <person name="Bristow J."/>
            <person name="Eisen J.A."/>
            <person name="Markowitz V."/>
            <person name="Hugenholtz P."/>
            <person name="Kyrpides N.C."/>
            <person name="Klenk H.P."/>
        </authorList>
    </citation>
    <scope>NUCLEOTIDE SEQUENCE [LARGE SCALE GENOMIC DNA]</scope>
    <source>
        <strain evidence="4">DSM 44928 / JCM 14897 / NBRC 102108 / NRRL B-24433 / ID139908</strain>
    </source>
</reference>
<evidence type="ECO:0000313" key="4">
    <source>
        <dbReference type="Proteomes" id="UP000000851"/>
    </source>
</evidence>
<dbReference type="PANTHER" id="PTHR43236">
    <property type="entry name" value="ANTITOXIN HIGA1"/>
    <property type="match status" value="1"/>
</dbReference>
<gene>
    <name evidence="3" type="ordered locus">Caci_7309</name>
</gene>
<comment type="similarity">
    <text evidence="1">Belongs to the short-chain fatty acyl-CoA assimilation regulator (ScfR) family.</text>
</comment>
<dbReference type="CDD" id="cd00093">
    <property type="entry name" value="HTH_XRE"/>
    <property type="match status" value="1"/>
</dbReference>
<dbReference type="InterPro" id="IPR001387">
    <property type="entry name" value="Cro/C1-type_HTH"/>
</dbReference>
<dbReference type="PANTHER" id="PTHR43236:SF2">
    <property type="entry name" value="BLL0069 PROTEIN"/>
    <property type="match status" value="1"/>
</dbReference>
<dbReference type="Pfam" id="PF06114">
    <property type="entry name" value="Peptidase_M78"/>
    <property type="match status" value="1"/>
</dbReference>
<dbReference type="Gene3D" id="1.10.260.40">
    <property type="entry name" value="lambda repressor-like DNA-binding domains"/>
    <property type="match status" value="1"/>
</dbReference>
<dbReference type="GO" id="GO:0003677">
    <property type="term" value="F:DNA binding"/>
    <property type="evidence" value="ECO:0007669"/>
    <property type="project" value="InterPro"/>
</dbReference>
<keyword evidence="4" id="KW-1185">Reference proteome</keyword>
<dbReference type="PROSITE" id="PS50943">
    <property type="entry name" value="HTH_CROC1"/>
    <property type="match status" value="1"/>
</dbReference>
<dbReference type="InterPro" id="IPR010359">
    <property type="entry name" value="IrrE_HExxH"/>
</dbReference>
<sequence length="283" mass="31260">MSSTAVEVGQRIRAARTRRGWSQAELAARLAGQPTPTAISYWESGRRSVGLDDLIELARVLGLGISELLPDPREQRPVGALLRAVAEQVDAQQLAEQLEAFAKDAEQRPRPSLLWEVAPASPRDTAEALLIAAGVKQPPVRIEELVAGCGILIHPWDFEDVDGLMVNLESGPVVWVNKTQAQTRQRFTLAHELGHKLLQHFDRFHLEFGNELSQHATGSHPEFDWRAERAANDFAANLLMPAVMVREAFAQNEDAQTLAALFKVSPAAMGFRLVNLRLTEPAF</sequence>
<dbReference type="eggNOG" id="COG1396">
    <property type="taxonomic scope" value="Bacteria"/>
</dbReference>
<evidence type="ECO:0000313" key="3">
    <source>
        <dbReference type="EMBL" id="ACU76138.1"/>
    </source>
</evidence>
<proteinExistence type="inferred from homology"/>
<evidence type="ECO:0000256" key="1">
    <source>
        <dbReference type="ARBA" id="ARBA00007227"/>
    </source>
</evidence>
<dbReference type="RefSeq" id="WP_015795866.1">
    <property type="nucleotide sequence ID" value="NC_013131.1"/>
</dbReference>
<dbReference type="InParanoid" id="C7Q8F0"/>
<dbReference type="HOGENOM" id="CLU_982426_0_0_11"/>
<dbReference type="Proteomes" id="UP000000851">
    <property type="component" value="Chromosome"/>
</dbReference>
<name>C7Q8F0_CATAD</name>
<dbReference type="InterPro" id="IPR052345">
    <property type="entry name" value="Rad_response_metalloprotease"/>
</dbReference>
<feature type="domain" description="HTH cro/C1-type" evidence="2">
    <location>
        <begin position="12"/>
        <end position="68"/>
    </location>
</feature>
<dbReference type="eggNOG" id="COG2856">
    <property type="taxonomic scope" value="Bacteria"/>
</dbReference>
<dbReference type="AlphaFoldDB" id="C7Q8F0"/>
<evidence type="ECO:0000259" key="2">
    <source>
        <dbReference type="PROSITE" id="PS50943"/>
    </source>
</evidence>
<dbReference type="KEGG" id="cai:Caci_7309"/>
<accession>C7Q8F0</accession>
<dbReference type="Pfam" id="PF01381">
    <property type="entry name" value="HTH_3"/>
    <property type="match status" value="1"/>
</dbReference>
<dbReference type="SUPFAM" id="SSF47413">
    <property type="entry name" value="lambda repressor-like DNA-binding domains"/>
    <property type="match status" value="1"/>
</dbReference>
<organism evidence="3 4">
    <name type="scientific">Catenulispora acidiphila (strain DSM 44928 / JCM 14897 / NBRC 102108 / NRRL B-24433 / ID139908)</name>
    <dbReference type="NCBI Taxonomy" id="479433"/>
    <lineage>
        <taxon>Bacteria</taxon>
        <taxon>Bacillati</taxon>
        <taxon>Actinomycetota</taxon>
        <taxon>Actinomycetes</taxon>
        <taxon>Catenulisporales</taxon>
        <taxon>Catenulisporaceae</taxon>
        <taxon>Catenulispora</taxon>
    </lineage>
</organism>
<dbReference type="Gene3D" id="1.10.10.2910">
    <property type="match status" value="1"/>
</dbReference>
<dbReference type="SMART" id="SM00530">
    <property type="entry name" value="HTH_XRE"/>
    <property type="match status" value="1"/>
</dbReference>
<protein>
    <recommendedName>
        <fullName evidence="2">HTH cro/C1-type domain-containing protein</fullName>
    </recommendedName>
</protein>
<dbReference type="EMBL" id="CP001700">
    <property type="protein sequence ID" value="ACU76138.1"/>
    <property type="molecule type" value="Genomic_DNA"/>
</dbReference>
<dbReference type="InterPro" id="IPR010982">
    <property type="entry name" value="Lambda_DNA-bd_dom_sf"/>
</dbReference>